<proteinExistence type="predicted"/>
<reference evidence="3" key="1">
    <citation type="journal article" date="2019" name="Int. J. Syst. Evol. Microbiol.">
        <title>The Global Catalogue of Microorganisms (GCM) 10K type strain sequencing project: providing services to taxonomists for standard genome sequencing and annotation.</title>
        <authorList>
            <consortium name="The Broad Institute Genomics Platform"/>
            <consortium name="The Broad Institute Genome Sequencing Center for Infectious Disease"/>
            <person name="Wu L."/>
            <person name="Ma J."/>
        </authorList>
    </citation>
    <scope>NUCLEOTIDE SEQUENCE [LARGE SCALE GENOMIC DNA]</scope>
    <source>
        <strain evidence="3">CECT 7706</strain>
    </source>
</reference>
<keyword evidence="3" id="KW-1185">Reference proteome</keyword>
<evidence type="ECO:0000313" key="3">
    <source>
        <dbReference type="Proteomes" id="UP001236663"/>
    </source>
</evidence>
<comment type="caution">
    <text evidence="2">The sequence shown here is derived from an EMBL/GenBank/DDBJ whole genome shotgun (WGS) entry which is preliminary data.</text>
</comment>
<organism evidence="2 3">
    <name type="scientific">Cyclobacterium jeungdonense</name>
    <dbReference type="NCBI Taxonomy" id="708087"/>
    <lineage>
        <taxon>Bacteria</taxon>
        <taxon>Pseudomonadati</taxon>
        <taxon>Bacteroidota</taxon>
        <taxon>Cytophagia</taxon>
        <taxon>Cytophagales</taxon>
        <taxon>Cyclobacteriaceae</taxon>
        <taxon>Cyclobacterium</taxon>
    </lineage>
</organism>
<feature type="domain" description="DinB-like" evidence="1">
    <location>
        <begin position="43"/>
        <end position="170"/>
    </location>
</feature>
<dbReference type="Gene3D" id="1.20.120.450">
    <property type="entry name" value="dinb family like domain"/>
    <property type="match status" value="1"/>
</dbReference>
<protein>
    <submittedName>
        <fullName evidence="2">DinB family protein</fullName>
    </submittedName>
</protein>
<accession>A0ABT8C560</accession>
<dbReference type="SUPFAM" id="SSF109854">
    <property type="entry name" value="DinB/YfiT-like putative metalloenzymes"/>
    <property type="match status" value="1"/>
</dbReference>
<evidence type="ECO:0000259" key="1">
    <source>
        <dbReference type="Pfam" id="PF12867"/>
    </source>
</evidence>
<dbReference type="RefSeq" id="WP_240459285.1">
    <property type="nucleotide sequence ID" value="NZ_JAUFQS010000006.1"/>
</dbReference>
<name>A0ABT8C560_9BACT</name>
<sequence>MRDSISPLKDNYNHMKQPEVWLRGPVPDIPFFLQPAAHAILQTLEEVEGYMGDFPEKYLWKTVAGRASVGFHLRHLTGVLDRLLTYAEGKELSGAQLEYLKNETIPDSEGSEALVQLFREKVREALNIFKETPEEKLREPRTVGRKKLPSSVLGLYFHAAEHSQRHLGQLLTTISFVKNLADASAG</sequence>
<dbReference type="Pfam" id="PF12867">
    <property type="entry name" value="DinB_2"/>
    <property type="match status" value="1"/>
</dbReference>
<dbReference type="InterPro" id="IPR034660">
    <property type="entry name" value="DinB/YfiT-like"/>
</dbReference>
<dbReference type="EMBL" id="JAUFQS010000006">
    <property type="protein sequence ID" value="MDN3687605.1"/>
    <property type="molecule type" value="Genomic_DNA"/>
</dbReference>
<gene>
    <name evidence="2" type="ORF">QWZ15_07190</name>
</gene>
<dbReference type="Proteomes" id="UP001236663">
    <property type="component" value="Unassembled WGS sequence"/>
</dbReference>
<evidence type="ECO:0000313" key="2">
    <source>
        <dbReference type="EMBL" id="MDN3687605.1"/>
    </source>
</evidence>
<dbReference type="InterPro" id="IPR024775">
    <property type="entry name" value="DinB-like"/>
</dbReference>